<evidence type="ECO:0000256" key="1">
    <source>
        <dbReference type="SAM" id="SignalP"/>
    </source>
</evidence>
<feature type="signal peptide" evidence="1">
    <location>
        <begin position="1"/>
        <end position="24"/>
    </location>
</feature>
<dbReference type="SUPFAM" id="SSF52266">
    <property type="entry name" value="SGNH hydrolase"/>
    <property type="match status" value="1"/>
</dbReference>
<keyword evidence="3" id="KW-1185">Reference proteome</keyword>
<evidence type="ECO:0000313" key="2">
    <source>
        <dbReference type="EMBL" id="KUG57685.1"/>
    </source>
</evidence>
<organism evidence="2 3">
    <name type="scientific">Nesterenkonia jeotgali</name>
    <dbReference type="NCBI Taxonomy" id="317018"/>
    <lineage>
        <taxon>Bacteria</taxon>
        <taxon>Bacillati</taxon>
        <taxon>Actinomycetota</taxon>
        <taxon>Actinomycetes</taxon>
        <taxon>Micrococcales</taxon>
        <taxon>Micrococcaceae</taxon>
        <taxon>Nesterenkonia</taxon>
    </lineage>
</organism>
<dbReference type="OrthoDB" id="4960844at2"/>
<protein>
    <recommendedName>
        <fullName evidence="4">SGNH hydrolase-type esterase domain-containing protein</fullName>
    </recommendedName>
</protein>
<comment type="caution">
    <text evidence="2">The sequence shown here is derived from an EMBL/GenBank/DDBJ whole genome shotgun (WGS) entry which is preliminary data.</text>
</comment>
<reference evidence="3" key="1">
    <citation type="submission" date="2015-12" db="EMBL/GenBank/DDBJ databases">
        <authorList>
            <person name="Nair G.R."/>
            <person name="Kaur G."/>
            <person name="Mayilraj S."/>
        </authorList>
    </citation>
    <scope>NUCLEOTIDE SEQUENCE [LARGE SCALE GENOMIC DNA]</scope>
    <source>
        <strain evidence="3">CD08_7</strain>
    </source>
</reference>
<name>A0A0W8ICQ6_9MICC</name>
<accession>A0A0W8ICQ6</accession>
<dbReference type="STRING" id="317018.AVL63_03900"/>
<sequence>MTGRRAASLGTALILLLSACESGAAEENGSGADPGASSSIDEDSFPTVKFNQALNQDVTPEQLEDWTARDLLPLAPAHGGAFETMTNALRVADPGPEVIIFGDSMTQQGLDPAELGNLLSEAAGEEVTAFNGASSRARWGMNLLLAHYVVSLEDPPSVALMGISTRAAEDDDFYTSEGAKSPFSSLVEGCERPSSEAWGEADTARCQRDVADPLFRFRTGGDQVARAQEGQPAQTSLRIKEGSQLRSDGFMIHPGVSAAEARQISDTRMERGFPGFPTVHEEAVADFGRTAELLRSHGVTVLAFEIPYTPVHQANLEEAGRDYDARRQDAAQALTTPHEVPLFAVDEFGDWWGDGDSRDAIHLAPPGAAKFARQLTETPGFLEEVQAGLAD</sequence>
<evidence type="ECO:0008006" key="4">
    <source>
        <dbReference type="Google" id="ProtNLM"/>
    </source>
</evidence>
<dbReference type="AlphaFoldDB" id="A0A0W8ICQ6"/>
<dbReference type="PROSITE" id="PS51257">
    <property type="entry name" value="PROKAR_LIPOPROTEIN"/>
    <property type="match status" value="1"/>
</dbReference>
<dbReference type="EMBL" id="LQBM01000004">
    <property type="protein sequence ID" value="KUG57685.1"/>
    <property type="molecule type" value="Genomic_DNA"/>
</dbReference>
<gene>
    <name evidence="2" type="ORF">AVL63_03900</name>
</gene>
<feature type="chain" id="PRO_5006944194" description="SGNH hydrolase-type esterase domain-containing protein" evidence="1">
    <location>
        <begin position="25"/>
        <end position="391"/>
    </location>
</feature>
<dbReference type="Proteomes" id="UP000054023">
    <property type="component" value="Unassembled WGS sequence"/>
</dbReference>
<dbReference type="RefSeq" id="WP_058888922.1">
    <property type="nucleotide sequence ID" value="NZ_LQBM01000004.1"/>
</dbReference>
<keyword evidence="1" id="KW-0732">Signal</keyword>
<evidence type="ECO:0000313" key="3">
    <source>
        <dbReference type="Proteomes" id="UP000054023"/>
    </source>
</evidence>
<proteinExistence type="predicted"/>